<dbReference type="Proteomes" id="UP001371456">
    <property type="component" value="Unassembled WGS sequence"/>
</dbReference>
<gene>
    <name evidence="1" type="ORF">RDI58_030042</name>
</gene>
<evidence type="ECO:0000313" key="1">
    <source>
        <dbReference type="EMBL" id="KAK6774803.1"/>
    </source>
</evidence>
<name>A0AAN8SYU4_SOLBU</name>
<organism evidence="1 2">
    <name type="scientific">Solanum bulbocastanum</name>
    <name type="common">Wild potato</name>
    <dbReference type="NCBI Taxonomy" id="147425"/>
    <lineage>
        <taxon>Eukaryota</taxon>
        <taxon>Viridiplantae</taxon>
        <taxon>Streptophyta</taxon>
        <taxon>Embryophyta</taxon>
        <taxon>Tracheophyta</taxon>
        <taxon>Spermatophyta</taxon>
        <taxon>Magnoliopsida</taxon>
        <taxon>eudicotyledons</taxon>
        <taxon>Gunneridae</taxon>
        <taxon>Pentapetalae</taxon>
        <taxon>asterids</taxon>
        <taxon>lamiids</taxon>
        <taxon>Solanales</taxon>
        <taxon>Solanaceae</taxon>
        <taxon>Solanoideae</taxon>
        <taxon>Solaneae</taxon>
        <taxon>Solanum</taxon>
    </lineage>
</organism>
<protein>
    <submittedName>
        <fullName evidence="1">Uncharacterized protein</fullName>
    </submittedName>
</protein>
<accession>A0AAN8SYU4</accession>
<dbReference type="EMBL" id="JBANQN010000012">
    <property type="protein sequence ID" value="KAK6774803.1"/>
    <property type="molecule type" value="Genomic_DNA"/>
</dbReference>
<sequence>MRHSWCYRRKDFI</sequence>
<evidence type="ECO:0000313" key="2">
    <source>
        <dbReference type="Proteomes" id="UP001371456"/>
    </source>
</evidence>
<proteinExistence type="predicted"/>
<comment type="caution">
    <text evidence="1">The sequence shown here is derived from an EMBL/GenBank/DDBJ whole genome shotgun (WGS) entry which is preliminary data.</text>
</comment>
<reference evidence="1 2" key="1">
    <citation type="submission" date="2024-02" db="EMBL/GenBank/DDBJ databases">
        <title>de novo genome assembly of Solanum bulbocastanum strain 11H21.</title>
        <authorList>
            <person name="Hosaka A.J."/>
        </authorList>
    </citation>
    <scope>NUCLEOTIDE SEQUENCE [LARGE SCALE GENOMIC DNA]</scope>
    <source>
        <tissue evidence="1">Young leaves</tissue>
    </source>
</reference>
<keyword evidence="2" id="KW-1185">Reference proteome</keyword>